<dbReference type="InterPro" id="IPR008201">
    <property type="entry name" value="HepT-like"/>
</dbReference>
<evidence type="ECO:0000313" key="6">
    <source>
        <dbReference type="Proteomes" id="UP000177360"/>
    </source>
</evidence>
<protein>
    <recommendedName>
        <fullName evidence="7">DUF86 domain-containing protein</fullName>
    </recommendedName>
</protein>
<evidence type="ECO:0008006" key="7">
    <source>
        <dbReference type="Google" id="ProtNLM"/>
    </source>
</evidence>
<dbReference type="Gene3D" id="1.20.120.580">
    <property type="entry name" value="bsu32300-like"/>
    <property type="match status" value="1"/>
</dbReference>
<organism evidence="5 6">
    <name type="scientific">Candidatus Nealsonbacteria bacterium RIFCSPHIGHO2_01_FULL_38_55</name>
    <dbReference type="NCBI Taxonomy" id="1801664"/>
    <lineage>
        <taxon>Bacteria</taxon>
        <taxon>Candidatus Nealsoniibacteriota</taxon>
    </lineage>
</organism>
<evidence type="ECO:0000256" key="2">
    <source>
        <dbReference type="ARBA" id="ARBA00022722"/>
    </source>
</evidence>
<dbReference type="PANTHER" id="PTHR33397">
    <property type="entry name" value="UPF0331 PROTEIN YUTE"/>
    <property type="match status" value="1"/>
</dbReference>
<dbReference type="GO" id="GO:0016787">
    <property type="term" value="F:hydrolase activity"/>
    <property type="evidence" value="ECO:0007669"/>
    <property type="project" value="UniProtKB-KW"/>
</dbReference>
<name>A0A1G2E377_9BACT</name>
<dbReference type="Pfam" id="PF01934">
    <property type="entry name" value="HepT-like"/>
    <property type="match status" value="1"/>
</dbReference>
<proteinExistence type="inferred from homology"/>
<dbReference type="PANTHER" id="PTHR33397:SF3">
    <property type="entry name" value="MRNA NUCLEASE HEPT"/>
    <property type="match status" value="1"/>
</dbReference>
<dbReference type="EMBL" id="MHLZ01000011">
    <property type="protein sequence ID" value="OGZ20119.1"/>
    <property type="molecule type" value="Genomic_DNA"/>
</dbReference>
<gene>
    <name evidence="5" type="ORF">A2626_02110</name>
</gene>
<dbReference type="Proteomes" id="UP000177360">
    <property type="component" value="Unassembled WGS sequence"/>
</dbReference>
<reference evidence="5 6" key="1">
    <citation type="journal article" date="2016" name="Nat. Commun.">
        <title>Thousands of microbial genomes shed light on interconnected biogeochemical processes in an aquifer system.</title>
        <authorList>
            <person name="Anantharaman K."/>
            <person name="Brown C.T."/>
            <person name="Hug L.A."/>
            <person name="Sharon I."/>
            <person name="Castelle C.J."/>
            <person name="Probst A.J."/>
            <person name="Thomas B.C."/>
            <person name="Singh A."/>
            <person name="Wilkins M.J."/>
            <person name="Karaoz U."/>
            <person name="Brodie E.L."/>
            <person name="Williams K.H."/>
            <person name="Hubbard S.S."/>
            <person name="Banfield J.F."/>
        </authorList>
    </citation>
    <scope>NUCLEOTIDE SEQUENCE [LARGE SCALE GENOMIC DNA]</scope>
</reference>
<evidence type="ECO:0000256" key="3">
    <source>
        <dbReference type="ARBA" id="ARBA00022801"/>
    </source>
</evidence>
<dbReference type="NCBIfam" id="NF047751">
    <property type="entry name" value="HepT_toxin"/>
    <property type="match status" value="1"/>
</dbReference>
<accession>A0A1G2E377</accession>
<dbReference type="InterPro" id="IPR037038">
    <property type="entry name" value="HepT-like_sf"/>
</dbReference>
<keyword evidence="1" id="KW-1277">Toxin-antitoxin system</keyword>
<evidence type="ECO:0000313" key="5">
    <source>
        <dbReference type="EMBL" id="OGZ20119.1"/>
    </source>
</evidence>
<comment type="caution">
    <text evidence="5">The sequence shown here is derived from an EMBL/GenBank/DDBJ whole genome shotgun (WGS) entry which is preliminary data.</text>
</comment>
<dbReference type="AlphaFoldDB" id="A0A1G2E377"/>
<dbReference type="GO" id="GO:0004540">
    <property type="term" value="F:RNA nuclease activity"/>
    <property type="evidence" value="ECO:0007669"/>
    <property type="project" value="InterPro"/>
</dbReference>
<sequence length="140" mass="16458">MTFEQLFVNKKIKDIESYIIETKNFLRFSDEEILEDSGKMHIAERLLQLIVDAMLDINQHVIKEQGLEMAEDFQNTFYILSGNHILPEDFAAKIAPVVAVRNRIVHGYESLDKKLFIKNLRKNYSDFGKYVNLIKKYSRN</sequence>
<dbReference type="GO" id="GO:0110001">
    <property type="term" value="C:toxin-antitoxin complex"/>
    <property type="evidence" value="ECO:0007669"/>
    <property type="project" value="InterPro"/>
</dbReference>
<keyword evidence="2" id="KW-0540">Nuclease</keyword>
<evidence type="ECO:0000256" key="1">
    <source>
        <dbReference type="ARBA" id="ARBA00022649"/>
    </source>
</evidence>
<evidence type="ECO:0000256" key="4">
    <source>
        <dbReference type="ARBA" id="ARBA00024207"/>
    </source>
</evidence>
<dbReference type="InterPro" id="IPR052379">
    <property type="entry name" value="Type_VII_TA_RNase"/>
</dbReference>
<keyword evidence="3" id="KW-0378">Hydrolase</keyword>
<comment type="similarity">
    <text evidence="4">Belongs to the HepT RNase toxin family.</text>
</comment>